<gene>
    <name evidence="1" type="ORF">OXU80_07890</name>
</gene>
<proteinExistence type="predicted"/>
<reference evidence="1" key="1">
    <citation type="submission" date="2022-11" db="EMBL/GenBank/DDBJ databases">
        <title>beta-Carotene-producing bacterium, Jeongeuplla avenae sp. nov., alleviates the salt stress of Arabidopsis seedlings.</title>
        <authorList>
            <person name="Jiang L."/>
            <person name="Lee J."/>
        </authorList>
    </citation>
    <scope>NUCLEOTIDE SEQUENCE</scope>
    <source>
        <strain evidence="1">DY_R2A_6</strain>
    </source>
</reference>
<organism evidence="1 2">
    <name type="scientific">Antarcticirhabdus aurantiaca</name>
    <dbReference type="NCBI Taxonomy" id="2606717"/>
    <lineage>
        <taxon>Bacteria</taxon>
        <taxon>Pseudomonadati</taxon>
        <taxon>Pseudomonadota</taxon>
        <taxon>Alphaproteobacteria</taxon>
        <taxon>Hyphomicrobiales</taxon>
        <taxon>Aurantimonadaceae</taxon>
        <taxon>Antarcticirhabdus</taxon>
    </lineage>
</organism>
<name>A0ACD4NTS1_9HYPH</name>
<accession>A0ACD4NTS1</accession>
<keyword evidence="2" id="KW-1185">Reference proteome</keyword>
<dbReference type="EMBL" id="CP113520">
    <property type="protein sequence ID" value="WAJ30116.1"/>
    <property type="molecule type" value="Genomic_DNA"/>
</dbReference>
<evidence type="ECO:0000313" key="2">
    <source>
        <dbReference type="Proteomes" id="UP001163223"/>
    </source>
</evidence>
<protein>
    <submittedName>
        <fullName evidence="1">Uncharacterized protein</fullName>
    </submittedName>
</protein>
<dbReference type="Proteomes" id="UP001163223">
    <property type="component" value="Chromosome"/>
</dbReference>
<evidence type="ECO:0000313" key="1">
    <source>
        <dbReference type="EMBL" id="WAJ30116.1"/>
    </source>
</evidence>
<sequence length="66" mass="7042">MSTSQKTENANRHHGGPGSSHQRPDRPDPTENRGPNPGEPTNGPRAQVSSGGGEQDTHHTHDAKLK</sequence>